<dbReference type="EMBL" id="LT859958">
    <property type="protein sequence ID" value="SMX54437.1"/>
    <property type="molecule type" value="Genomic_DNA"/>
</dbReference>
<name>A0A1Y6K6F8_9CHLR</name>
<dbReference type="AlphaFoldDB" id="A0A1Y6K6F8"/>
<keyword evidence="6" id="KW-0762">Sugar transport</keyword>
<feature type="chain" id="PRO_5013074244" evidence="4">
    <location>
        <begin position="23"/>
        <end position="375"/>
    </location>
</feature>
<dbReference type="PANTHER" id="PTHR46847:SF1">
    <property type="entry name" value="D-ALLOSE-BINDING PERIPLASMIC PROTEIN-RELATED"/>
    <property type="match status" value="1"/>
</dbReference>
<dbReference type="Pfam" id="PF13407">
    <property type="entry name" value="Peripla_BP_4"/>
    <property type="match status" value="1"/>
</dbReference>
<evidence type="ECO:0000259" key="5">
    <source>
        <dbReference type="Pfam" id="PF13407"/>
    </source>
</evidence>
<dbReference type="PANTHER" id="PTHR46847">
    <property type="entry name" value="D-ALLOSE-BINDING PERIPLASMIC PROTEIN-RELATED"/>
    <property type="match status" value="1"/>
</dbReference>
<evidence type="ECO:0000313" key="6">
    <source>
        <dbReference type="EMBL" id="SMX54437.1"/>
    </source>
</evidence>
<dbReference type="KEGG" id="abat:CFX1CAM_1372"/>
<comment type="similarity">
    <text evidence="2">Belongs to the bacterial solute-binding protein 2 family.</text>
</comment>
<accession>A0A1Y6K6F8</accession>
<evidence type="ECO:0000256" key="4">
    <source>
        <dbReference type="SAM" id="SignalP"/>
    </source>
</evidence>
<reference evidence="7" key="1">
    <citation type="submission" date="2017-05" db="EMBL/GenBank/DDBJ databases">
        <authorList>
            <person name="Kirkegaard R."/>
            <person name="Mcilroy J S."/>
        </authorList>
    </citation>
    <scope>NUCLEOTIDE SEQUENCE [LARGE SCALE GENOMIC DNA]</scope>
</reference>
<evidence type="ECO:0000256" key="1">
    <source>
        <dbReference type="ARBA" id="ARBA00004196"/>
    </source>
</evidence>
<dbReference type="RefSeq" id="WP_197687105.1">
    <property type="nucleotide sequence ID" value="NZ_LT859958.1"/>
</dbReference>
<sequence>MKKLTKTISILVLLGIMVGMLAACAPKAVDKPETPSVEEPAVEAPEETGAPFTIGVSNPFISSEYRTQMIDNLITINEEYKALGLTKDLVIENFDTDVAGQIEQIENLINAGVDAMLVNPGDAVALNQILEEAVNMGILVFSIDQEIEAKGVINVGHNQYEWARISAAWLAENLKEGNVVQIEGFIGHPANDLRMAAVADVFSDYPGIKVLASESGFWDEATGQQVMSDFLAAYPNIDGYWTQDGMAIGALEAIIAANPDPLPLGVGEARVKFLQLWAEMLKKDPDYKTIAVANAPGVNATALRIAVEMLLGKELDKSILSGQFGSTVVIDVPIVVTPENFDEVYKEYVASGKYPDSYLLDGIMTRDEVLKAFFK</sequence>
<organism evidence="6 7">
    <name type="scientific">Candidatus Brevifilum fermentans</name>
    <dbReference type="NCBI Taxonomy" id="1986204"/>
    <lineage>
        <taxon>Bacteria</taxon>
        <taxon>Bacillati</taxon>
        <taxon>Chloroflexota</taxon>
        <taxon>Anaerolineae</taxon>
        <taxon>Anaerolineales</taxon>
        <taxon>Anaerolineaceae</taxon>
        <taxon>Candidatus Brevifilum</taxon>
    </lineage>
</organism>
<keyword evidence="7" id="KW-1185">Reference proteome</keyword>
<dbReference type="GO" id="GO:0030313">
    <property type="term" value="C:cell envelope"/>
    <property type="evidence" value="ECO:0007669"/>
    <property type="project" value="UniProtKB-SubCell"/>
</dbReference>
<dbReference type="Gene3D" id="3.40.50.2300">
    <property type="match status" value="2"/>
</dbReference>
<dbReference type="Proteomes" id="UP000195514">
    <property type="component" value="Chromosome I"/>
</dbReference>
<comment type="subcellular location">
    <subcellularLocation>
        <location evidence="1">Cell envelope</location>
    </subcellularLocation>
</comment>
<proteinExistence type="inferred from homology"/>
<evidence type="ECO:0000256" key="2">
    <source>
        <dbReference type="ARBA" id="ARBA00007639"/>
    </source>
</evidence>
<dbReference type="InterPro" id="IPR028082">
    <property type="entry name" value="Peripla_BP_I"/>
</dbReference>
<keyword evidence="6" id="KW-0813">Transport</keyword>
<evidence type="ECO:0000313" key="7">
    <source>
        <dbReference type="Proteomes" id="UP000195514"/>
    </source>
</evidence>
<dbReference type="SUPFAM" id="SSF53822">
    <property type="entry name" value="Periplasmic binding protein-like I"/>
    <property type="match status" value="1"/>
</dbReference>
<dbReference type="GO" id="GO:0030246">
    <property type="term" value="F:carbohydrate binding"/>
    <property type="evidence" value="ECO:0007669"/>
    <property type="project" value="UniProtKB-ARBA"/>
</dbReference>
<dbReference type="InterPro" id="IPR025997">
    <property type="entry name" value="SBP_2_dom"/>
</dbReference>
<protein>
    <submittedName>
        <fullName evidence="6">ABC-type sugar transport system periplasmic component-like protein</fullName>
    </submittedName>
</protein>
<feature type="domain" description="Periplasmic binding protein" evidence="5">
    <location>
        <begin position="54"/>
        <end position="314"/>
    </location>
</feature>
<feature type="signal peptide" evidence="4">
    <location>
        <begin position="1"/>
        <end position="22"/>
    </location>
</feature>
<keyword evidence="3 4" id="KW-0732">Signal</keyword>
<evidence type="ECO:0000256" key="3">
    <source>
        <dbReference type="ARBA" id="ARBA00022729"/>
    </source>
</evidence>
<gene>
    <name evidence="6" type="ORF">CFX1CAM_1372</name>
</gene>
<dbReference type="PROSITE" id="PS51257">
    <property type="entry name" value="PROKAR_LIPOPROTEIN"/>
    <property type="match status" value="1"/>
</dbReference>